<reference evidence="1 2" key="1">
    <citation type="submission" date="2023-07" db="EMBL/GenBank/DDBJ databases">
        <title>Genomic Encyclopedia of Type Strains, Phase IV (KMG-IV): sequencing the most valuable type-strain genomes for metagenomic binning, comparative biology and taxonomic classification.</title>
        <authorList>
            <person name="Goeker M."/>
        </authorList>
    </citation>
    <scope>NUCLEOTIDE SEQUENCE [LARGE SCALE GENOMIC DNA]</scope>
    <source>
        <strain evidence="1 2">DSM 19092</strain>
    </source>
</reference>
<gene>
    <name evidence="1" type="ORF">J2S06_000139</name>
</gene>
<evidence type="ECO:0000313" key="1">
    <source>
        <dbReference type="EMBL" id="MDQ0161069.1"/>
    </source>
</evidence>
<evidence type="ECO:0000313" key="2">
    <source>
        <dbReference type="Proteomes" id="UP001225646"/>
    </source>
</evidence>
<keyword evidence="2" id="KW-1185">Reference proteome</keyword>
<comment type="caution">
    <text evidence="1">The sequence shown here is derived from an EMBL/GenBank/DDBJ whole genome shotgun (WGS) entry which is preliminary data.</text>
</comment>
<accession>A0ABT9VJD0</accession>
<name>A0ABT9VJD0_9BACI</name>
<dbReference type="RefSeq" id="WP_200894673.1">
    <property type="nucleotide sequence ID" value="NZ_JAUSTR010000001.1"/>
</dbReference>
<dbReference type="Proteomes" id="UP001225646">
    <property type="component" value="Unassembled WGS sequence"/>
</dbReference>
<dbReference type="EMBL" id="JAUSTR010000001">
    <property type="protein sequence ID" value="MDQ0161069.1"/>
    <property type="molecule type" value="Genomic_DNA"/>
</dbReference>
<evidence type="ECO:0008006" key="3">
    <source>
        <dbReference type="Google" id="ProtNLM"/>
    </source>
</evidence>
<proteinExistence type="predicted"/>
<protein>
    <recommendedName>
        <fullName evidence="3">DUF4025 domain-containing protein</fullName>
    </recommendedName>
</protein>
<sequence length="51" mass="6142">MKKEQKRHTKESIYYDEDGSMETTKQITNAYLSGVVDQQLEDNFFERQDEH</sequence>
<organism evidence="1 2">
    <name type="scientific">Aeribacillus alveayuensis</name>
    <dbReference type="NCBI Taxonomy" id="279215"/>
    <lineage>
        <taxon>Bacteria</taxon>
        <taxon>Bacillati</taxon>
        <taxon>Bacillota</taxon>
        <taxon>Bacilli</taxon>
        <taxon>Bacillales</taxon>
        <taxon>Bacillaceae</taxon>
        <taxon>Aeribacillus</taxon>
    </lineage>
</organism>